<dbReference type="GO" id="GO:0045039">
    <property type="term" value="P:protein insertion into mitochondrial inner membrane"/>
    <property type="evidence" value="ECO:0007669"/>
    <property type="project" value="UniProtKB-UniRule"/>
</dbReference>
<evidence type="ECO:0000256" key="6">
    <source>
        <dbReference type="ARBA" id="ARBA00022989"/>
    </source>
</evidence>
<keyword evidence="7 9" id="KW-0496">Mitochondrion</keyword>
<evidence type="ECO:0000256" key="1">
    <source>
        <dbReference type="ARBA" id="ARBA00004448"/>
    </source>
</evidence>
<evidence type="ECO:0000313" key="10">
    <source>
        <dbReference type="EMBL" id="TPX75120.1"/>
    </source>
</evidence>
<evidence type="ECO:0000256" key="8">
    <source>
        <dbReference type="ARBA" id="ARBA00023136"/>
    </source>
</evidence>
<dbReference type="InterPro" id="IPR039175">
    <property type="entry name" value="TIM22"/>
</dbReference>
<evidence type="ECO:0000313" key="11">
    <source>
        <dbReference type="Proteomes" id="UP000320333"/>
    </source>
</evidence>
<name>A0A507FHE5_9FUNG</name>
<comment type="function">
    <text evidence="9">Essential core component of the TIM22 complex, a complex that mediates the import and insertion of multi-pass transmembrane proteins into the mitochondrial inner membrane. In the TIM22 complex, it constitutes the voltage-activated and signal-gated channel. Forms a twin-pore translocase that uses the membrane potential as external driving force in 2 voltage-dependent steps.</text>
</comment>
<comment type="subunit">
    <text evidence="9">Component of the TIM22 complex.</text>
</comment>
<keyword evidence="8 9" id="KW-0472">Membrane</keyword>
<feature type="transmembrane region" description="Helical" evidence="9">
    <location>
        <begin position="43"/>
        <end position="63"/>
    </location>
</feature>
<comment type="caution">
    <text evidence="10">The sequence shown here is derived from an EMBL/GenBank/DDBJ whole genome shotgun (WGS) entry which is preliminary data.</text>
</comment>
<organism evidence="10 11">
    <name type="scientific">Chytriomyces confervae</name>
    <dbReference type="NCBI Taxonomy" id="246404"/>
    <lineage>
        <taxon>Eukaryota</taxon>
        <taxon>Fungi</taxon>
        <taxon>Fungi incertae sedis</taxon>
        <taxon>Chytridiomycota</taxon>
        <taxon>Chytridiomycota incertae sedis</taxon>
        <taxon>Chytridiomycetes</taxon>
        <taxon>Chytridiales</taxon>
        <taxon>Chytriomycetaceae</taxon>
        <taxon>Chytriomyces</taxon>
    </lineage>
</organism>
<comment type="subcellular location">
    <subcellularLocation>
        <location evidence="1 9">Mitochondrion inner membrane</location>
        <topology evidence="1 9">Multi-pass membrane protein</topology>
    </subcellularLocation>
</comment>
<accession>A0A507FHE5</accession>
<keyword evidence="11" id="KW-1185">Reference proteome</keyword>
<gene>
    <name evidence="10" type="ORF">CcCBS67573_g03610</name>
</gene>
<dbReference type="Proteomes" id="UP000320333">
    <property type="component" value="Unassembled WGS sequence"/>
</dbReference>
<dbReference type="EMBL" id="QEAP01000094">
    <property type="protein sequence ID" value="TPX75120.1"/>
    <property type="molecule type" value="Genomic_DNA"/>
</dbReference>
<dbReference type="GO" id="GO:0042721">
    <property type="term" value="C:TIM22 mitochondrial import inner membrane insertion complex"/>
    <property type="evidence" value="ECO:0007669"/>
    <property type="project" value="UniProtKB-UniRule"/>
</dbReference>
<dbReference type="AlphaFoldDB" id="A0A507FHE5"/>
<dbReference type="PANTHER" id="PTHR14110:SF0">
    <property type="entry name" value="MITOCHONDRIAL IMPORT INNER MEMBRANE TRANSLOCASE SUBUNIT TIM22"/>
    <property type="match status" value="1"/>
</dbReference>
<keyword evidence="9" id="KW-0653">Protein transport</keyword>
<dbReference type="Pfam" id="PF02466">
    <property type="entry name" value="Tim17"/>
    <property type="match status" value="1"/>
</dbReference>
<keyword evidence="9" id="KW-0813">Transport</keyword>
<dbReference type="PANTHER" id="PTHR14110">
    <property type="entry name" value="MITOCHONDRIAL IMPORT INNER MEMBRANE TRANSLOCASE SUBUNIT TIM22"/>
    <property type="match status" value="1"/>
</dbReference>
<reference evidence="10 11" key="1">
    <citation type="journal article" date="2019" name="Sci. Rep.">
        <title>Comparative genomics of chytrid fungi reveal insights into the obligate biotrophic and pathogenic lifestyle of Synchytrium endobioticum.</title>
        <authorList>
            <person name="van de Vossenberg B.T.L.H."/>
            <person name="Warris S."/>
            <person name="Nguyen H.D.T."/>
            <person name="van Gent-Pelzer M.P.E."/>
            <person name="Joly D.L."/>
            <person name="van de Geest H.C."/>
            <person name="Bonants P.J.M."/>
            <person name="Smith D.S."/>
            <person name="Levesque C.A."/>
            <person name="van der Lee T.A.J."/>
        </authorList>
    </citation>
    <scope>NUCLEOTIDE SEQUENCE [LARGE SCALE GENOMIC DNA]</scope>
    <source>
        <strain evidence="10 11">CBS 675.73</strain>
    </source>
</reference>
<keyword evidence="6 9" id="KW-1133">Transmembrane helix</keyword>
<comment type="similarity">
    <text evidence="2 9">Belongs to the Tim17/Tim22/Tim23 family.</text>
</comment>
<keyword evidence="4 9" id="KW-0812">Transmembrane</keyword>
<dbReference type="GO" id="GO:0008320">
    <property type="term" value="F:protein transmembrane transporter activity"/>
    <property type="evidence" value="ECO:0007669"/>
    <property type="project" value="UniProtKB-UniRule"/>
</dbReference>
<keyword evidence="5 9" id="KW-0999">Mitochondrion inner membrane</keyword>
<evidence type="ECO:0000256" key="5">
    <source>
        <dbReference type="ARBA" id="ARBA00022792"/>
    </source>
</evidence>
<keyword evidence="9" id="KW-0811">Translocation</keyword>
<dbReference type="OrthoDB" id="75343at2759"/>
<protein>
    <recommendedName>
        <fullName evidence="3 9">Mitochondrial import inner membrane translocase subunit TIM22</fullName>
    </recommendedName>
</protein>
<evidence type="ECO:0000256" key="9">
    <source>
        <dbReference type="RuleBase" id="RU367038"/>
    </source>
</evidence>
<evidence type="ECO:0000256" key="2">
    <source>
        <dbReference type="ARBA" id="ARBA00008444"/>
    </source>
</evidence>
<evidence type="ECO:0000256" key="3">
    <source>
        <dbReference type="ARBA" id="ARBA00020722"/>
    </source>
</evidence>
<evidence type="ECO:0000256" key="4">
    <source>
        <dbReference type="ARBA" id="ARBA00022692"/>
    </source>
</evidence>
<comment type="caution">
    <text evidence="9">Lacks conserved residue(s) required for the propagation of feature annotation.</text>
</comment>
<sequence length="190" mass="20371">MSDSQDSQSDFAKGFDEAASGNLNPTAQMAITQLTEACPTKSVLALTAGFALGGVFGMFMSSMDMSSQMEFEKYQNMSTREQIRHTLRDMGSRSYATAKNFAIVGAVFAGSECVIESVRLFLFSRVLSWITHANASDFDYRAKNDIYNGVTAGCFTGAALAARGGPKAMATGCVGFAAFSAAIDYYMRHG</sequence>
<proteinExistence type="inferred from homology"/>
<evidence type="ECO:0000256" key="7">
    <source>
        <dbReference type="ARBA" id="ARBA00023128"/>
    </source>
</evidence>
<dbReference type="GO" id="GO:0030943">
    <property type="term" value="F:mitochondrion targeting sequence binding"/>
    <property type="evidence" value="ECO:0007669"/>
    <property type="project" value="TreeGrafter"/>
</dbReference>
<dbReference type="STRING" id="246404.A0A507FHE5"/>